<dbReference type="Proteomes" id="UP000007752">
    <property type="component" value="Chromosome 11"/>
</dbReference>
<dbReference type="EMBL" id="CM000148">
    <property type="protein sequence ID" value="EEE51870.1"/>
    <property type="molecule type" value="Genomic_DNA"/>
</dbReference>
<evidence type="ECO:0000256" key="1">
    <source>
        <dbReference type="SAM" id="MobiDB-lite"/>
    </source>
</evidence>
<name>B9GA14_ORYSJ</name>
<feature type="region of interest" description="Disordered" evidence="1">
    <location>
        <begin position="147"/>
        <end position="203"/>
    </location>
</feature>
<feature type="compositionally biased region" description="Pro residues" evidence="1">
    <location>
        <begin position="77"/>
        <end position="89"/>
    </location>
</feature>
<feature type="region of interest" description="Disordered" evidence="1">
    <location>
        <begin position="1"/>
        <end position="100"/>
    </location>
</feature>
<protein>
    <submittedName>
        <fullName evidence="2">Uncharacterized protein</fullName>
    </submittedName>
</protein>
<sequence length="203" mass="22478">MCHDGGNEDADSGVAPPVRRRPLDLRDRPWPQTRRRRGEASELHRVERDESGLPRSPARSSKAGAQRWRWLGGCRPCPSPPPGGRPPPFRSTGRRALALRSAPPLRPVFHYALAHRRFTPPAAARSHATSADRRSAPLAAARLFRACSTPAPRQRRLRLRGAATWTPTHSPTSRGRWSAPRPTRSGTRSGTLVARTQQSSDDH</sequence>
<accession>B9GA14</accession>
<feature type="compositionally biased region" description="Polar residues" evidence="1">
    <location>
        <begin position="165"/>
        <end position="175"/>
    </location>
</feature>
<proteinExistence type="predicted"/>
<evidence type="ECO:0000313" key="2">
    <source>
        <dbReference type="EMBL" id="EEE51870.1"/>
    </source>
</evidence>
<feature type="compositionally biased region" description="Basic and acidic residues" evidence="1">
    <location>
        <begin position="38"/>
        <end position="52"/>
    </location>
</feature>
<dbReference type="AlphaFoldDB" id="B9GA14"/>
<reference evidence="2" key="2">
    <citation type="submission" date="2008-12" db="EMBL/GenBank/DDBJ databases">
        <title>Improved gene annotation of the rice (Oryza sativa) genomes.</title>
        <authorList>
            <person name="Wang J."/>
            <person name="Li R."/>
            <person name="Fan W."/>
            <person name="Huang Q."/>
            <person name="Zhang J."/>
            <person name="Zhou Y."/>
            <person name="Hu Y."/>
            <person name="Zi S."/>
            <person name="Li J."/>
            <person name="Ni P."/>
            <person name="Zheng H."/>
            <person name="Zhang Y."/>
            <person name="Zhao M."/>
            <person name="Hao Q."/>
            <person name="McDermott J."/>
            <person name="Samudrala R."/>
            <person name="Kristiansen K."/>
            <person name="Wong G.K.-S."/>
        </authorList>
    </citation>
    <scope>NUCLEOTIDE SEQUENCE</scope>
</reference>
<feature type="compositionally biased region" description="Polar residues" evidence="1">
    <location>
        <begin position="184"/>
        <end position="203"/>
    </location>
</feature>
<gene>
    <name evidence="2" type="ORF">OsJ_33410</name>
</gene>
<organism evidence="2">
    <name type="scientific">Oryza sativa subsp. japonica</name>
    <name type="common">Rice</name>
    <dbReference type="NCBI Taxonomy" id="39947"/>
    <lineage>
        <taxon>Eukaryota</taxon>
        <taxon>Viridiplantae</taxon>
        <taxon>Streptophyta</taxon>
        <taxon>Embryophyta</taxon>
        <taxon>Tracheophyta</taxon>
        <taxon>Spermatophyta</taxon>
        <taxon>Magnoliopsida</taxon>
        <taxon>Liliopsida</taxon>
        <taxon>Poales</taxon>
        <taxon>Poaceae</taxon>
        <taxon>BOP clade</taxon>
        <taxon>Oryzoideae</taxon>
        <taxon>Oryzeae</taxon>
        <taxon>Oryzinae</taxon>
        <taxon>Oryza</taxon>
        <taxon>Oryza sativa</taxon>
    </lineage>
</organism>
<reference evidence="2" key="1">
    <citation type="journal article" date="2005" name="PLoS Biol.">
        <title>The genomes of Oryza sativa: a history of duplications.</title>
        <authorList>
            <person name="Yu J."/>
            <person name="Wang J."/>
            <person name="Lin W."/>
            <person name="Li S."/>
            <person name="Li H."/>
            <person name="Zhou J."/>
            <person name="Ni P."/>
            <person name="Dong W."/>
            <person name="Hu S."/>
            <person name="Zeng C."/>
            <person name="Zhang J."/>
            <person name="Zhang Y."/>
            <person name="Li R."/>
            <person name="Xu Z."/>
            <person name="Li S."/>
            <person name="Li X."/>
            <person name="Zheng H."/>
            <person name="Cong L."/>
            <person name="Lin L."/>
            <person name="Yin J."/>
            <person name="Geng J."/>
            <person name="Li G."/>
            <person name="Shi J."/>
            <person name="Liu J."/>
            <person name="Lv H."/>
            <person name="Li J."/>
            <person name="Wang J."/>
            <person name="Deng Y."/>
            <person name="Ran L."/>
            <person name="Shi X."/>
            <person name="Wang X."/>
            <person name="Wu Q."/>
            <person name="Li C."/>
            <person name="Ren X."/>
            <person name="Wang J."/>
            <person name="Wang X."/>
            <person name="Li D."/>
            <person name="Liu D."/>
            <person name="Zhang X."/>
            <person name="Ji Z."/>
            <person name="Zhao W."/>
            <person name="Sun Y."/>
            <person name="Zhang Z."/>
            <person name="Bao J."/>
            <person name="Han Y."/>
            <person name="Dong L."/>
            <person name="Ji J."/>
            <person name="Chen P."/>
            <person name="Wu S."/>
            <person name="Liu J."/>
            <person name="Xiao Y."/>
            <person name="Bu D."/>
            <person name="Tan J."/>
            <person name="Yang L."/>
            <person name="Ye C."/>
            <person name="Zhang J."/>
            <person name="Xu J."/>
            <person name="Zhou Y."/>
            <person name="Yu Y."/>
            <person name="Zhang B."/>
            <person name="Zhuang S."/>
            <person name="Wei H."/>
            <person name="Liu B."/>
            <person name="Lei M."/>
            <person name="Yu H."/>
            <person name="Li Y."/>
            <person name="Xu H."/>
            <person name="Wei S."/>
            <person name="He X."/>
            <person name="Fang L."/>
            <person name="Zhang Z."/>
            <person name="Zhang Y."/>
            <person name="Huang X."/>
            <person name="Su Z."/>
            <person name="Tong W."/>
            <person name="Li J."/>
            <person name="Tong Z."/>
            <person name="Li S."/>
            <person name="Ye J."/>
            <person name="Wang L."/>
            <person name="Fang L."/>
            <person name="Lei T."/>
            <person name="Chen C."/>
            <person name="Chen H."/>
            <person name="Xu Z."/>
            <person name="Li H."/>
            <person name="Huang H."/>
            <person name="Zhang F."/>
            <person name="Xu H."/>
            <person name="Li N."/>
            <person name="Zhao C."/>
            <person name="Li S."/>
            <person name="Dong L."/>
            <person name="Huang Y."/>
            <person name="Li L."/>
            <person name="Xi Y."/>
            <person name="Qi Q."/>
            <person name="Li W."/>
            <person name="Zhang B."/>
            <person name="Hu W."/>
            <person name="Zhang Y."/>
            <person name="Tian X."/>
            <person name="Jiao Y."/>
            <person name="Liang X."/>
            <person name="Jin J."/>
            <person name="Gao L."/>
            <person name="Zheng W."/>
            <person name="Hao B."/>
            <person name="Liu S."/>
            <person name="Wang W."/>
            <person name="Yuan L."/>
            <person name="Cao M."/>
            <person name="McDermott J."/>
            <person name="Samudrala R."/>
            <person name="Wang J."/>
            <person name="Wong G.K."/>
            <person name="Yang H."/>
        </authorList>
    </citation>
    <scope>NUCLEOTIDE SEQUENCE [LARGE SCALE GENOMIC DNA]</scope>
</reference>